<protein>
    <submittedName>
        <fullName evidence="4">Glycosyltransferase involved in cell wall bisynthesis</fullName>
    </submittedName>
</protein>
<evidence type="ECO:0000256" key="1">
    <source>
        <dbReference type="ARBA" id="ARBA00022676"/>
    </source>
</evidence>
<keyword evidence="1" id="KW-0328">Glycosyltransferase</keyword>
<gene>
    <name evidence="4" type="ORF">SAMN04489793_0369</name>
</gene>
<dbReference type="Pfam" id="PF13692">
    <property type="entry name" value="Glyco_trans_1_4"/>
    <property type="match status" value="1"/>
</dbReference>
<sequence length="346" mass="37861">MTVRVLWLSPWMRPLARVYCERLIDAGFEVVLVTSDQHPESDVQRAYERVLDPRPKTPSTWPAFVRELRAVRSFRPDVVITELVRDPRWIALAGGAPRVNLVHDDRPHGADEELPGWERRLFGRWNGTAASTVCFSDYVADAVSANAVVPLTSDLDDAAVPPVVAASDRRDFVAVGRLTEYKNLDVTLAAWERHVAGPGWRGDELVLIGDGPDRRVGKAVRWHRGPYAYADVIAPMARAKASVVHYRRATQSGVQVLAMQLGVTPIVSPEGALPEFQPPGEHPVGVDDVEGLALAFDALADPGAAAARGRAARDHYDRVFAAPVSARSLAAEVERVIAARARTTAR</sequence>
<dbReference type="GO" id="GO:0016757">
    <property type="term" value="F:glycosyltransferase activity"/>
    <property type="evidence" value="ECO:0007669"/>
    <property type="project" value="UniProtKB-KW"/>
</dbReference>
<dbReference type="STRING" id="57704.SAMN04489793_0369"/>
<proteinExistence type="predicted"/>
<feature type="domain" description="Glycosyltransferase subfamily 4-like N-terminal" evidence="3">
    <location>
        <begin position="20"/>
        <end position="146"/>
    </location>
</feature>
<evidence type="ECO:0000259" key="3">
    <source>
        <dbReference type="Pfam" id="PF13439"/>
    </source>
</evidence>
<evidence type="ECO:0000256" key="2">
    <source>
        <dbReference type="ARBA" id="ARBA00022679"/>
    </source>
</evidence>
<dbReference type="PANTHER" id="PTHR12526">
    <property type="entry name" value="GLYCOSYLTRANSFERASE"/>
    <property type="match status" value="1"/>
</dbReference>
<reference evidence="5" key="1">
    <citation type="submission" date="2016-10" db="EMBL/GenBank/DDBJ databases">
        <authorList>
            <person name="Varghese N."/>
            <person name="Submissions S."/>
        </authorList>
    </citation>
    <scope>NUCLEOTIDE SEQUENCE [LARGE SCALE GENOMIC DNA]</scope>
    <source>
        <strain evidence="5">DSM 44234</strain>
    </source>
</reference>
<accession>A0A1H4KX51</accession>
<evidence type="ECO:0000313" key="4">
    <source>
        <dbReference type="EMBL" id="SEB62796.1"/>
    </source>
</evidence>
<keyword evidence="5" id="KW-1185">Reference proteome</keyword>
<evidence type="ECO:0000313" key="5">
    <source>
        <dbReference type="Proteomes" id="UP000182241"/>
    </source>
</evidence>
<dbReference type="Pfam" id="PF13439">
    <property type="entry name" value="Glyco_transf_4"/>
    <property type="match status" value="1"/>
</dbReference>
<dbReference type="CDD" id="cd03801">
    <property type="entry name" value="GT4_PimA-like"/>
    <property type="match status" value="1"/>
</dbReference>
<organism evidence="4 5">
    <name type="scientific">Tsukamurella tyrosinosolvens</name>
    <dbReference type="NCBI Taxonomy" id="57704"/>
    <lineage>
        <taxon>Bacteria</taxon>
        <taxon>Bacillati</taxon>
        <taxon>Actinomycetota</taxon>
        <taxon>Actinomycetes</taxon>
        <taxon>Mycobacteriales</taxon>
        <taxon>Tsukamurellaceae</taxon>
        <taxon>Tsukamurella</taxon>
    </lineage>
</organism>
<keyword evidence="2 4" id="KW-0808">Transferase</keyword>
<dbReference type="SUPFAM" id="SSF53756">
    <property type="entry name" value="UDP-Glycosyltransferase/glycogen phosphorylase"/>
    <property type="match status" value="1"/>
</dbReference>
<dbReference type="Gene3D" id="3.40.50.2000">
    <property type="entry name" value="Glycogen Phosphorylase B"/>
    <property type="match status" value="2"/>
</dbReference>
<dbReference type="Proteomes" id="UP000182241">
    <property type="component" value="Unassembled WGS sequence"/>
</dbReference>
<dbReference type="AlphaFoldDB" id="A0A1H4KX51"/>
<dbReference type="EMBL" id="FNSA01000003">
    <property type="protein sequence ID" value="SEB62796.1"/>
    <property type="molecule type" value="Genomic_DNA"/>
</dbReference>
<name>A0A1H4KX51_TSUTY</name>
<dbReference type="InterPro" id="IPR028098">
    <property type="entry name" value="Glyco_trans_4-like_N"/>
</dbReference>